<evidence type="ECO:0000313" key="2">
    <source>
        <dbReference type="Proteomes" id="UP000683360"/>
    </source>
</evidence>
<dbReference type="AlphaFoldDB" id="A0A8S3QRK3"/>
<reference evidence="1" key="1">
    <citation type="submission" date="2021-03" db="EMBL/GenBank/DDBJ databases">
        <authorList>
            <person name="Bekaert M."/>
        </authorList>
    </citation>
    <scope>NUCLEOTIDE SEQUENCE</scope>
</reference>
<dbReference type="OrthoDB" id="10345259at2759"/>
<proteinExistence type="predicted"/>
<dbReference type="Proteomes" id="UP000683360">
    <property type="component" value="Unassembled WGS sequence"/>
</dbReference>
<keyword evidence="2" id="KW-1185">Reference proteome</keyword>
<name>A0A8S3QRK3_MYTED</name>
<gene>
    <name evidence="1" type="ORF">MEDL_14333</name>
</gene>
<sequence length="428" mass="48751">MVTGVKDFKLNLEEISFEIQRKLKTNHVTNNIFCRTYTIDEPKLKEGIGLYLEKSLTRYILEMAKRNQTSEIMSNTLTNIRNGKFQQFPLETSTTKDWKVVVSEFQPSTPDNCEMHELEVLLERTKDVSAFGFDDDVISIYVKELHQEADLKLFLDKYYHGKISKIQIKVWDDGNNISNYNLKQGSRVARSDGKFGTLGLFLKDQSENIYFTTCEHVIKKDDDAYSNENIVIGKSIHAVNTGPDVTKVEYVDLSIVKAEPSIIQHCQLGLRNKADEFIEGKIIAAQVIKSERMKSPKVYKWGAKSGLTRGTYKGWISRKDENDRFDQNLHKIVCDTSNFFEQGDSGSLVCFEATGSPQFQDETVAYIFVGKLVSPKECQLEQHSQDNMYYCYHVSNVFDCTIVDSEIKPCLIPNSSVGRYATGTGIES</sequence>
<accession>A0A8S3QRK3</accession>
<dbReference type="EMBL" id="CAJPWZ010000722">
    <property type="protein sequence ID" value="CAG2199565.1"/>
    <property type="molecule type" value="Genomic_DNA"/>
</dbReference>
<protein>
    <submittedName>
        <fullName evidence="1">Uncharacterized protein</fullName>
    </submittedName>
</protein>
<comment type="caution">
    <text evidence="1">The sequence shown here is derived from an EMBL/GenBank/DDBJ whole genome shotgun (WGS) entry which is preliminary data.</text>
</comment>
<organism evidence="1 2">
    <name type="scientific">Mytilus edulis</name>
    <name type="common">Blue mussel</name>
    <dbReference type="NCBI Taxonomy" id="6550"/>
    <lineage>
        <taxon>Eukaryota</taxon>
        <taxon>Metazoa</taxon>
        <taxon>Spiralia</taxon>
        <taxon>Lophotrochozoa</taxon>
        <taxon>Mollusca</taxon>
        <taxon>Bivalvia</taxon>
        <taxon>Autobranchia</taxon>
        <taxon>Pteriomorphia</taxon>
        <taxon>Mytilida</taxon>
        <taxon>Mytiloidea</taxon>
        <taxon>Mytilidae</taxon>
        <taxon>Mytilinae</taxon>
        <taxon>Mytilus</taxon>
    </lineage>
</organism>
<evidence type="ECO:0000313" key="1">
    <source>
        <dbReference type="EMBL" id="CAG2199565.1"/>
    </source>
</evidence>